<name>A0A7R9JSU9_TIMGE</name>
<organism evidence="2">
    <name type="scientific">Timema genevievae</name>
    <name type="common">Walking stick</name>
    <dbReference type="NCBI Taxonomy" id="629358"/>
    <lineage>
        <taxon>Eukaryota</taxon>
        <taxon>Metazoa</taxon>
        <taxon>Ecdysozoa</taxon>
        <taxon>Arthropoda</taxon>
        <taxon>Hexapoda</taxon>
        <taxon>Insecta</taxon>
        <taxon>Pterygota</taxon>
        <taxon>Neoptera</taxon>
        <taxon>Polyneoptera</taxon>
        <taxon>Phasmatodea</taxon>
        <taxon>Timematodea</taxon>
        <taxon>Timematoidea</taxon>
        <taxon>Timematidae</taxon>
        <taxon>Timema</taxon>
    </lineage>
</organism>
<evidence type="ECO:0000259" key="1">
    <source>
        <dbReference type="Pfam" id="PF06292"/>
    </source>
</evidence>
<evidence type="ECO:0000313" key="2">
    <source>
        <dbReference type="EMBL" id="CAD7587653.1"/>
    </source>
</evidence>
<gene>
    <name evidence="2" type="ORF">TGEB3V08_LOCUS1824</name>
</gene>
<dbReference type="EMBL" id="OE839548">
    <property type="protein sequence ID" value="CAD7587653.1"/>
    <property type="molecule type" value="Genomic_DNA"/>
</dbReference>
<sequence>MHIVVTSSAWPVQAQSSSCQDAREASTSFYAIPGLTPSTPLSPFVSLTLCGHVSSPETRVEEIEPSIREPYPSELDLKPNREGLTSPKAYRCENHSPFVPRVESHEKGSIPESHPPQRVEISPQQWYTAQIQLLCNFLSERLDHSLHLYQCTCLAHVVKSIISIPLLKLFVNPHSPADIALLQQLIGEGTKPMP</sequence>
<dbReference type="InterPro" id="IPR010439">
    <property type="entry name" value="MUN_dom"/>
</dbReference>
<feature type="domain" description="MUN" evidence="1">
    <location>
        <begin position="124"/>
        <end position="162"/>
    </location>
</feature>
<accession>A0A7R9JSU9</accession>
<dbReference type="AlphaFoldDB" id="A0A7R9JSU9"/>
<protein>
    <recommendedName>
        <fullName evidence="1">MUN domain-containing protein</fullName>
    </recommendedName>
</protein>
<reference evidence="2" key="1">
    <citation type="submission" date="2020-11" db="EMBL/GenBank/DDBJ databases">
        <authorList>
            <person name="Tran Van P."/>
        </authorList>
    </citation>
    <scope>NUCLEOTIDE SEQUENCE</scope>
</reference>
<dbReference type="Pfam" id="PF06292">
    <property type="entry name" value="MUN"/>
    <property type="match status" value="1"/>
</dbReference>
<proteinExistence type="predicted"/>